<dbReference type="InterPro" id="IPR056774">
    <property type="entry name" value="FdhE_N"/>
</dbReference>
<dbReference type="GO" id="GO:0051604">
    <property type="term" value="P:protein maturation"/>
    <property type="evidence" value="ECO:0007669"/>
    <property type="project" value="TreeGrafter"/>
</dbReference>
<dbReference type="SUPFAM" id="SSF144020">
    <property type="entry name" value="FdhE-like"/>
    <property type="match status" value="1"/>
</dbReference>
<dbReference type="NCBIfam" id="TIGR01562">
    <property type="entry name" value="FdhE"/>
    <property type="match status" value="1"/>
</dbReference>
<dbReference type="EMBL" id="CP071796">
    <property type="protein sequence ID" value="QTD46399.1"/>
    <property type="molecule type" value="Genomic_DNA"/>
</dbReference>
<reference evidence="6" key="1">
    <citation type="submission" date="2021-03" db="EMBL/GenBank/DDBJ databases">
        <title>Ottowia sp. 27C isolated from the cloaca of a Giant Asian pond turtle (Heosemys grandis).</title>
        <authorList>
            <person name="Spergser J."/>
            <person name="Busse H.-J."/>
        </authorList>
    </citation>
    <scope>NUCLEOTIDE SEQUENCE</scope>
    <source>
        <strain evidence="6">27C</strain>
    </source>
</reference>
<dbReference type="InterPro" id="IPR056796">
    <property type="entry name" value="FdhE_C"/>
</dbReference>
<dbReference type="PANTHER" id="PTHR37689">
    <property type="entry name" value="PROTEIN FDHE"/>
    <property type="match status" value="1"/>
</dbReference>
<feature type="domain" description="FdhE N-terminal" evidence="3">
    <location>
        <begin position="24"/>
        <end position="179"/>
    </location>
</feature>
<keyword evidence="7" id="KW-1185">Reference proteome</keyword>
<comment type="similarity">
    <text evidence="2">Belongs to the FdhE family.</text>
</comment>
<dbReference type="Gene3D" id="3.90.1670.10">
    <property type="entry name" value="FdhE-like domain"/>
    <property type="match status" value="1"/>
</dbReference>
<organism evidence="6 7">
    <name type="scientific">Ottowia testudinis</name>
    <dbReference type="NCBI Taxonomy" id="2816950"/>
    <lineage>
        <taxon>Bacteria</taxon>
        <taxon>Pseudomonadati</taxon>
        <taxon>Pseudomonadota</taxon>
        <taxon>Betaproteobacteria</taxon>
        <taxon>Burkholderiales</taxon>
        <taxon>Comamonadaceae</taxon>
        <taxon>Ottowia</taxon>
    </lineage>
</organism>
<evidence type="ECO:0000256" key="1">
    <source>
        <dbReference type="ARBA" id="ARBA00022490"/>
    </source>
</evidence>
<dbReference type="KEGG" id="otd:J1M35_05795"/>
<comment type="function">
    <text evidence="2">Necessary for formate dehydrogenase activity.</text>
</comment>
<dbReference type="Pfam" id="PF24859">
    <property type="entry name" value="FdhE_central"/>
    <property type="match status" value="1"/>
</dbReference>
<dbReference type="PIRSF" id="PIRSF018296">
    <property type="entry name" value="Format_dh_formtn"/>
    <property type="match status" value="1"/>
</dbReference>
<dbReference type="Pfam" id="PF04216">
    <property type="entry name" value="FdhE_N"/>
    <property type="match status" value="1"/>
</dbReference>
<feature type="domain" description="FdhE C-terminal" evidence="5">
    <location>
        <begin position="234"/>
        <end position="318"/>
    </location>
</feature>
<gene>
    <name evidence="2 6" type="primary">fdhE</name>
    <name evidence="6" type="ORF">J1M35_05795</name>
</gene>
<evidence type="ECO:0000259" key="5">
    <source>
        <dbReference type="Pfam" id="PF24860"/>
    </source>
</evidence>
<dbReference type="AlphaFoldDB" id="A0A975H419"/>
<sequence length="338" mass="36139">MNSFSGARLRTPEEIALNAGADFARLLPPQPGQVFAGRAVRMRQLAAGHAMRDYLLLMAVICEAQHEQLATYPAVALPSREQAGAAATAGQPLLHTASWPRDPVWREEWRALLGRVLNKLPEDSPARPSVEALRVLPDDALERQADRLLAGIGLGVDLAAAPLIAAGLQLHWTHLVSATAAAQPGAFGMTDDATRCPCCGSLPTASITRIGGEQEGYRYLHCALCSAQWHMVRVKCTHCQGTGGIQYQALQALADAAASGEREAVQAETCDVCSHYLKIVHMGKDLHVEPVADDLATLTLDLLVSDAGFTRHGINFLLLFGDEDAADAAPPDPDRGPR</sequence>
<dbReference type="CDD" id="cd16341">
    <property type="entry name" value="FdhE"/>
    <property type="match status" value="1"/>
</dbReference>
<dbReference type="PANTHER" id="PTHR37689:SF1">
    <property type="entry name" value="PROTEIN FDHE"/>
    <property type="match status" value="1"/>
</dbReference>
<dbReference type="InterPro" id="IPR024064">
    <property type="entry name" value="FdhE-like_sf"/>
</dbReference>
<evidence type="ECO:0000259" key="4">
    <source>
        <dbReference type="Pfam" id="PF24859"/>
    </source>
</evidence>
<comment type="subcellular location">
    <subcellularLocation>
        <location evidence="2">Cytoplasm</location>
    </subcellularLocation>
</comment>
<dbReference type="HAMAP" id="MF_00611">
    <property type="entry name" value="FdeH"/>
    <property type="match status" value="1"/>
</dbReference>
<evidence type="ECO:0000256" key="2">
    <source>
        <dbReference type="HAMAP-Rule" id="MF_00611"/>
    </source>
</evidence>
<evidence type="ECO:0000313" key="7">
    <source>
        <dbReference type="Proteomes" id="UP000663903"/>
    </source>
</evidence>
<dbReference type="Pfam" id="PF24860">
    <property type="entry name" value="FdhE_C"/>
    <property type="match status" value="1"/>
</dbReference>
<dbReference type="InterPro" id="IPR056797">
    <property type="entry name" value="FdhE_central"/>
</dbReference>
<keyword evidence="1 2" id="KW-0963">Cytoplasm</keyword>
<dbReference type="Proteomes" id="UP000663903">
    <property type="component" value="Chromosome"/>
</dbReference>
<feature type="domain" description="FdhE central" evidence="4">
    <location>
        <begin position="196"/>
        <end position="233"/>
    </location>
</feature>
<accession>A0A975H419</accession>
<evidence type="ECO:0000259" key="3">
    <source>
        <dbReference type="Pfam" id="PF04216"/>
    </source>
</evidence>
<proteinExistence type="inferred from homology"/>
<evidence type="ECO:0000313" key="6">
    <source>
        <dbReference type="EMBL" id="QTD46399.1"/>
    </source>
</evidence>
<dbReference type="InterPro" id="IPR006452">
    <property type="entry name" value="Formate_DH_accessory"/>
</dbReference>
<protein>
    <recommendedName>
        <fullName evidence="2">Protein FdhE homolog</fullName>
    </recommendedName>
</protein>
<dbReference type="RefSeq" id="WP_208010298.1">
    <property type="nucleotide sequence ID" value="NZ_CP071796.1"/>
</dbReference>
<name>A0A975H419_9BURK</name>
<dbReference type="GO" id="GO:0008199">
    <property type="term" value="F:ferric iron binding"/>
    <property type="evidence" value="ECO:0007669"/>
    <property type="project" value="TreeGrafter"/>
</dbReference>
<dbReference type="GO" id="GO:0005829">
    <property type="term" value="C:cytosol"/>
    <property type="evidence" value="ECO:0007669"/>
    <property type="project" value="TreeGrafter"/>
</dbReference>